<evidence type="ECO:0000313" key="2">
    <source>
        <dbReference type="Proteomes" id="UP000289152"/>
    </source>
</evidence>
<protein>
    <submittedName>
        <fullName evidence="1">Uncharacterized protein</fullName>
    </submittedName>
</protein>
<reference evidence="1 2" key="1">
    <citation type="submission" date="2016-06" db="EMBL/GenBank/DDBJ databases">
        <title>Evolution of pathogenesis and genome organization in the Tremellales.</title>
        <authorList>
            <person name="Cuomo C."/>
            <person name="Litvintseva A."/>
            <person name="Heitman J."/>
            <person name="Chen Y."/>
            <person name="Sun S."/>
            <person name="Springer D."/>
            <person name="Dromer F."/>
            <person name="Young S."/>
            <person name="Zeng Q."/>
            <person name="Chapman S."/>
            <person name="Gujja S."/>
            <person name="Saif S."/>
            <person name="Birren B."/>
        </authorList>
    </citation>
    <scope>NUCLEOTIDE SEQUENCE [LARGE SCALE GENOMIC DNA]</scope>
    <source>
        <strain evidence="1 2">ATCC 28783</strain>
    </source>
</reference>
<organism evidence="1 2">
    <name type="scientific">Tremella mesenterica</name>
    <name type="common">Jelly fungus</name>
    <dbReference type="NCBI Taxonomy" id="5217"/>
    <lineage>
        <taxon>Eukaryota</taxon>
        <taxon>Fungi</taxon>
        <taxon>Dikarya</taxon>
        <taxon>Basidiomycota</taxon>
        <taxon>Agaricomycotina</taxon>
        <taxon>Tremellomycetes</taxon>
        <taxon>Tremellales</taxon>
        <taxon>Tremellaceae</taxon>
        <taxon>Tremella</taxon>
    </lineage>
</organism>
<sequence>MSSTLSRDHDDLRRQNEESPRILKLVCAAHEFQSRLFSAIRDEISRTEDEGWRSSQVFMKSLKSHEPWPVEQYEEYDAQRRVLLSQLKIARTTVDTLPAPIAIADWKGDLPDCSAVDLRYDCSAWAEAVCTEFNLCRSLIHARNSKYYSLDVMDRTVHPEWAKRAIDLFEYFWLHPSSNSEEQLPSSTSMSIADFPTHFDSNSGMMKAVAALGDSRSDLRSDVSDDGMGAAVAQLSRSDPELPRGSTQLSFPHVLRRIWTWVS</sequence>
<proteinExistence type="predicted"/>
<accession>A0A4V1M2W4</accession>
<dbReference type="Proteomes" id="UP000289152">
    <property type="component" value="Unassembled WGS sequence"/>
</dbReference>
<evidence type="ECO:0000313" key="1">
    <source>
        <dbReference type="EMBL" id="RXK34780.1"/>
    </source>
</evidence>
<dbReference type="AlphaFoldDB" id="A0A4V1M2W4"/>
<gene>
    <name evidence="1" type="ORF">M231_07958</name>
</gene>
<dbReference type="EMBL" id="SDIL01000192">
    <property type="protein sequence ID" value="RXK34780.1"/>
    <property type="molecule type" value="Genomic_DNA"/>
</dbReference>
<name>A0A4V1M2W4_TREME</name>
<keyword evidence="2" id="KW-1185">Reference proteome</keyword>
<dbReference type="VEuPathDB" id="FungiDB:TREMEDRAFT_61035"/>
<dbReference type="InParanoid" id="A0A4V1M2W4"/>
<comment type="caution">
    <text evidence="1">The sequence shown here is derived from an EMBL/GenBank/DDBJ whole genome shotgun (WGS) entry which is preliminary data.</text>
</comment>